<dbReference type="SMART" id="SM00382">
    <property type="entry name" value="AAA"/>
    <property type="match status" value="1"/>
</dbReference>
<organism evidence="10 11">
    <name type="scientific">Jiella mangrovi</name>
    <dbReference type="NCBI Taxonomy" id="2821407"/>
    <lineage>
        <taxon>Bacteria</taxon>
        <taxon>Pseudomonadati</taxon>
        <taxon>Pseudomonadota</taxon>
        <taxon>Alphaproteobacteria</taxon>
        <taxon>Hyphomicrobiales</taxon>
        <taxon>Aurantimonadaceae</taxon>
        <taxon>Jiella</taxon>
    </lineage>
</organism>
<dbReference type="NCBIfam" id="TIGR01277">
    <property type="entry name" value="thiQ"/>
    <property type="match status" value="1"/>
</dbReference>
<comment type="similarity">
    <text evidence="1">Belongs to the ABC transporter superfamily.</text>
</comment>
<evidence type="ECO:0000256" key="7">
    <source>
        <dbReference type="ARBA" id="ARBA00022967"/>
    </source>
</evidence>
<evidence type="ECO:0000313" key="11">
    <source>
        <dbReference type="Proteomes" id="UP000678276"/>
    </source>
</evidence>
<dbReference type="PANTHER" id="PTHR42781:SF1">
    <property type="entry name" value="THIAMINE IMPORT ATP-BINDING PROTEIN THIQ"/>
    <property type="match status" value="1"/>
</dbReference>
<dbReference type="InterPro" id="IPR005968">
    <property type="entry name" value="Thiamine_ABC_ThiQ"/>
</dbReference>
<dbReference type="SUPFAM" id="SSF52540">
    <property type="entry name" value="P-loop containing nucleoside triphosphate hydrolases"/>
    <property type="match status" value="1"/>
</dbReference>
<keyword evidence="2" id="KW-0813">Transport</keyword>
<dbReference type="PANTHER" id="PTHR42781">
    <property type="entry name" value="SPERMIDINE/PUTRESCINE IMPORT ATP-BINDING PROTEIN POTA"/>
    <property type="match status" value="1"/>
</dbReference>
<evidence type="ECO:0000256" key="6">
    <source>
        <dbReference type="ARBA" id="ARBA00022840"/>
    </source>
</evidence>
<dbReference type="Proteomes" id="UP000678276">
    <property type="component" value="Unassembled WGS sequence"/>
</dbReference>
<dbReference type="RefSeq" id="WP_209595320.1">
    <property type="nucleotide sequence ID" value="NZ_JAGJCF010000010.1"/>
</dbReference>
<dbReference type="InterPro" id="IPR003439">
    <property type="entry name" value="ABC_transporter-like_ATP-bd"/>
</dbReference>
<proteinExistence type="inferred from homology"/>
<evidence type="ECO:0000313" key="10">
    <source>
        <dbReference type="EMBL" id="MBP0616769.1"/>
    </source>
</evidence>
<dbReference type="EMBL" id="JAGJCF010000010">
    <property type="protein sequence ID" value="MBP0616769.1"/>
    <property type="molecule type" value="Genomic_DNA"/>
</dbReference>
<accession>A0ABS4BJ24</accession>
<feature type="domain" description="ABC transporter" evidence="9">
    <location>
        <begin position="2"/>
        <end position="242"/>
    </location>
</feature>
<dbReference type="InterPro" id="IPR027417">
    <property type="entry name" value="P-loop_NTPase"/>
</dbReference>
<evidence type="ECO:0000256" key="1">
    <source>
        <dbReference type="ARBA" id="ARBA00005417"/>
    </source>
</evidence>
<evidence type="ECO:0000256" key="5">
    <source>
        <dbReference type="ARBA" id="ARBA00022741"/>
    </source>
</evidence>
<dbReference type="InterPro" id="IPR050093">
    <property type="entry name" value="ABC_SmlMolc_Importer"/>
</dbReference>
<protein>
    <submittedName>
        <fullName evidence="10">Thiamine ABC transporter ATP-binding protein</fullName>
    </submittedName>
</protein>
<keyword evidence="11" id="KW-1185">Reference proteome</keyword>
<dbReference type="Gene3D" id="3.40.50.300">
    <property type="entry name" value="P-loop containing nucleotide triphosphate hydrolases"/>
    <property type="match status" value="1"/>
</dbReference>
<comment type="caution">
    <text evidence="10">The sequence shown here is derived from an EMBL/GenBank/DDBJ whole genome shotgun (WGS) entry which is preliminary data.</text>
</comment>
<evidence type="ECO:0000256" key="4">
    <source>
        <dbReference type="ARBA" id="ARBA00022519"/>
    </source>
</evidence>
<dbReference type="PROSITE" id="PS50893">
    <property type="entry name" value="ABC_TRANSPORTER_2"/>
    <property type="match status" value="1"/>
</dbReference>
<keyword evidence="7" id="KW-1278">Translocase</keyword>
<evidence type="ECO:0000256" key="2">
    <source>
        <dbReference type="ARBA" id="ARBA00022448"/>
    </source>
</evidence>
<reference evidence="10 11" key="1">
    <citation type="submission" date="2021-04" db="EMBL/GenBank/DDBJ databases">
        <title>Whole genome sequence of Jiella sp. KSK16Y-1.</title>
        <authorList>
            <person name="Tuo L."/>
        </authorList>
    </citation>
    <scope>NUCLEOTIDE SEQUENCE [LARGE SCALE GENOMIC DNA]</scope>
    <source>
        <strain evidence="10 11">KSK16Y-1</strain>
    </source>
</reference>
<dbReference type="InterPro" id="IPR017871">
    <property type="entry name" value="ABC_transporter-like_CS"/>
</dbReference>
<dbReference type="PROSITE" id="PS00211">
    <property type="entry name" value="ABC_TRANSPORTER_1"/>
    <property type="match status" value="1"/>
</dbReference>
<keyword evidence="5" id="KW-0547">Nucleotide-binding</keyword>
<sequence length="249" mass="26696">MPRNDGCEPALLLDGVRFAHGETRMDFDLRVSAGEWLALIGPSGAGKSTLLDLVAGFLRPASGQVRIAGSDVTELAPAERPLSMLFQENNLFPGLDAFRNVALGISPRLWISKADRRAVEAALASVGLEGYGKRLPSEMSGGERQRVALARAFLREQPLILLDEPFAALGPALRADMLKLLAELRRRGGGMPKTVVMVTHHPEDAATHADRVAYLEQGEIVAIGPARQMLSGGADARVSRYLGLPGENV</sequence>
<evidence type="ECO:0000256" key="8">
    <source>
        <dbReference type="ARBA" id="ARBA00023136"/>
    </source>
</evidence>
<name>A0ABS4BJ24_9HYPH</name>
<keyword evidence="4" id="KW-0997">Cell inner membrane</keyword>
<dbReference type="InterPro" id="IPR003593">
    <property type="entry name" value="AAA+_ATPase"/>
</dbReference>
<keyword evidence="8" id="KW-0472">Membrane</keyword>
<dbReference type="Pfam" id="PF00005">
    <property type="entry name" value="ABC_tran"/>
    <property type="match status" value="1"/>
</dbReference>
<evidence type="ECO:0000259" key="9">
    <source>
        <dbReference type="PROSITE" id="PS50893"/>
    </source>
</evidence>
<evidence type="ECO:0000256" key="3">
    <source>
        <dbReference type="ARBA" id="ARBA00022475"/>
    </source>
</evidence>
<keyword evidence="6 10" id="KW-0067">ATP-binding</keyword>
<keyword evidence="3" id="KW-1003">Cell membrane</keyword>
<gene>
    <name evidence="10" type="primary">thiQ</name>
    <name evidence="10" type="ORF">J6595_14360</name>
</gene>
<dbReference type="GO" id="GO:0005524">
    <property type="term" value="F:ATP binding"/>
    <property type="evidence" value="ECO:0007669"/>
    <property type="project" value="UniProtKB-KW"/>
</dbReference>